<dbReference type="EMBL" id="JAMKBI010000002">
    <property type="protein sequence ID" value="MCZ8532546.1"/>
    <property type="molecule type" value="Genomic_DNA"/>
</dbReference>
<dbReference type="RefSeq" id="WP_269921101.1">
    <property type="nucleotide sequence ID" value="NZ_JAMKBI010000002.1"/>
</dbReference>
<evidence type="ECO:0000313" key="1">
    <source>
        <dbReference type="EMBL" id="MCZ8532546.1"/>
    </source>
</evidence>
<protein>
    <submittedName>
        <fullName evidence="1">Uncharacterized protein</fullName>
    </submittedName>
</protein>
<keyword evidence="2" id="KW-1185">Reference proteome</keyword>
<proteinExistence type="predicted"/>
<comment type="caution">
    <text evidence="1">The sequence shown here is derived from an EMBL/GenBank/DDBJ whole genome shotgun (WGS) entry which is preliminary data.</text>
</comment>
<gene>
    <name evidence="1" type="ORF">M9R61_04160</name>
</gene>
<reference evidence="1" key="1">
    <citation type="submission" date="2022-05" db="EMBL/GenBank/DDBJ databases">
        <authorList>
            <person name="Colautti A."/>
            <person name="Iacumin L."/>
        </authorList>
    </citation>
    <scope>NUCLEOTIDE SEQUENCE</scope>
    <source>
        <strain evidence="1">DSM 30747</strain>
    </source>
</reference>
<dbReference type="AlphaFoldDB" id="A0A9X3R945"/>
<accession>A0A9X3R945</accession>
<name>A0A9X3R945_9BACI</name>
<organism evidence="1 2">
    <name type="scientific">Psychrobacillus psychrodurans</name>
    <dbReference type="NCBI Taxonomy" id="126157"/>
    <lineage>
        <taxon>Bacteria</taxon>
        <taxon>Bacillati</taxon>
        <taxon>Bacillota</taxon>
        <taxon>Bacilli</taxon>
        <taxon>Bacillales</taxon>
        <taxon>Bacillaceae</taxon>
        <taxon>Psychrobacillus</taxon>
    </lineage>
</organism>
<evidence type="ECO:0000313" key="2">
    <source>
        <dbReference type="Proteomes" id="UP001152172"/>
    </source>
</evidence>
<dbReference type="Proteomes" id="UP001152172">
    <property type="component" value="Unassembled WGS sequence"/>
</dbReference>
<sequence>MVSARNPINTDDVRVRAAEKLSRFSARKKNRKANTITGDIVKPIYLSKSEPLVRRMTCFQKHNS</sequence>